<dbReference type="HOGENOM" id="CLU_165659_0_0_1"/>
<proteinExistence type="predicted"/>
<evidence type="ECO:0000313" key="2">
    <source>
        <dbReference type="EMBL" id="ESZ93362.1"/>
    </source>
</evidence>
<evidence type="ECO:0000313" key="3">
    <source>
        <dbReference type="Proteomes" id="UP000019487"/>
    </source>
</evidence>
<sequence>MTSATQSTTSHTSKPSNEAPPPQHLNTSKTLPIHPTSTSTSANPIPLEVSIPDGRRNSLGEALHSPIETWKPNLLVRNQSWNHQDLKRLHVEEVLKKEEWRNDVGAMGVAYSHGGGEEGKK</sequence>
<dbReference type="OrthoDB" id="5425892at2759"/>
<comment type="caution">
    <text evidence="2">The sequence shown here is derived from an EMBL/GenBank/DDBJ whole genome shotgun (WGS) entry which is preliminary data.</text>
</comment>
<name>W9C9E3_SCLBF</name>
<feature type="compositionally biased region" description="Polar residues" evidence="1">
    <location>
        <begin position="24"/>
        <end position="43"/>
    </location>
</feature>
<organism evidence="2 3">
    <name type="scientific">Sclerotinia borealis (strain F-4128)</name>
    <dbReference type="NCBI Taxonomy" id="1432307"/>
    <lineage>
        <taxon>Eukaryota</taxon>
        <taxon>Fungi</taxon>
        <taxon>Dikarya</taxon>
        <taxon>Ascomycota</taxon>
        <taxon>Pezizomycotina</taxon>
        <taxon>Leotiomycetes</taxon>
        <taxon>Helotiales</taxon>
        <taxon>Sclerotiniaceae</taxon>
        <taxon>Sclerotinia</taxon>
    </lineage>
</organism>
<accession>W9C9E3</accession>
<keyword evidence="3" id="KW-1185">Reference proteome</keyword>
<gene>
    <name evidence="2" type="ORF">SBOR_6259</name>
</gene>
<feature type="region of interest" description="Disordered" evidence="1">
    <location>
        <begin position="1"/>
        <end position="57"/>
    </location>
</feature>
<reference evidence="2 3" key="1">
    <citation type="journal article" date="2014" name="Genome Announc.">
        <title>Draft genome sequence of Sclerotinia borealis, a psychrophilic plant pathogenic fungus.</title>
        <authorList>
            <person name="Mardanov A.V."/>
            <person name="Beletsky A.V."/>
            <person name="Kadnikov V.V."/>
            <person name="Ignatov A.N."/>
            <person name="Ravin N.V."/>
        </authorList>
    </citation>
    <scope>NUCLEOTIDE SEQUENCE [LARGE SCALE GENOMIC DNA]</scope>
    <source>
        <strain evidence="3">F-4157</strain>
    </source>
</reference>
<dbReference type="Proteomes" id="UP000019487">
    <property type="component" value="Unassembled WGS sequence"/>
</dbReference>
<protein>
    <submittedName>
        <fullName evidence="2">Uncharacterized protein</fullName>
    </submittedName>
</protein>
<dbReference type="EMBL" id="AYSA01000327">
    <property type="protein sequence ID" value="ESZ93362.1"/>
    <property type="molecule type" value="Genomic_DNA"/>
</dbReference>
<evidence type="ECO:0000256" key="1">
    <source>
        <dbReference type="SAM" id="MobiDB-lite"/>
    </source>
</evidence>
<dbReference type="AlphaFoldDB" id="W9C9E3"/>
<feature type="compositionally biased region" description="Low complexity" evidence="1">
    <location>
        <begin position="1"/>
        <end position="13"/>
    </location>
</feature>